<evidence type="ECO:0000313" key="8">
    <source>
        <dbReference type="Proteomes" id="UP001549921"/>
    </source>
</evidence>
<evidence type="ECO:0000256" key="2">
    <source>
        <dbReference type="PIRSR" id="PIRSR000915-1"/>
    </source>
</evidence>
<evidence type="ECO:0000256" key="1">
    <source>
        <dbReference type="PIRNR" id="PIRNR000915"/>
    </source>
</evidence>
<sequence length="296" mass="32807">MIIPSNVTELGPSEFKKFLSSFDHVFSDCDGVIWMGGHPLPGAGEFFKRMKQHGKTVHFVSNNSLRTKHNYEEKFKASGIENGFDNLTVPSTAIAEYLKSVNFTRKVYCVTCPETIKVLESKGFVCVHGPDLGADFYQDYLRYLDDDPAVGAVVFDSDFQINLPKIYKAILYLQRPGMLFLNGATDKYVSLKPGCLALGTGAFTDIAVEESNRIPVQLGKPGKAFGEFAMKRAGVKDPSRVLFIGDMIEQDVSLGRNTGFKTMLVLSNNTKENMLAHKTIKPDYYAKSLGSIVPFL</sequence>
<evidence type="ECO:0000256" key="4">
    <source>
        <dbReference type="PIRSR" id="PIRSR000915-3"/>
    </source>
</evidence>
<evidence type="ECO:0000313" key="6">
    <source>
        <dbReference type="EMBL" id="KAL0879952.1"/>
    </source>
</evidence>
<evidence type="ECO:0000313" key="5">
    <source>
        <dbReference type="EMBL" id="KAL0830364.1"/>
    </source>
</evidence>
<keyword evidence="7" id="KW-1185">Reference proteome</keyword>
<feature type="binding site" evidence="4">
    <location>
        <position position="30"/>
    </location>
    <ligand>
        <name>Mg(2+)</name>
        <dbReference type="ChEBI" id="CHEBI:18420"/>
    </ligand>
</feature>
<protein>
    <recommendedName>
        <fullName evidence="9">4-nitrophenylphosphatase</fullName>
    </recommendedName>
</protein>
<dbReference type="InterPro" id="IPR023214">
    <property type="entry name" value="HAD_sf"/>
</dbReference>
<feature type="binding site" evidence="4">
    <location>
        <position position="246"/>
    </location>
    <ligand>
        <name>Mg(2+)</name>
        <dbReference type="ChEBI" id="CHEBI:18420"/>
    </ligand>
</feature>
<feature type="binding site" evidence="4">
    <location>
        <position position="28"/>
    </location>
    <ligand>
        <name>Mg(2+)</name>
        <dbReference type="ChEBI" id="CHEBI:18420"/>
    </ligand>
</feature>
<dbReference type="AlphaFoldDB" id="A0ABD0SX84"/>
<dbReference type="InterPro" id="IPR036412">
    <property type="entry name" value="HAD-like_sf"/>
</dbReference>
<dbReference type="Pfam" id="PF13242">
    <property type="entry name" value="Hydrolase_like"/>
    <property type="match status" value="1"/>
</dbReference>
<dbReference type="Proteomes" id="UP001549921">
    <property type="component" value="Unassembled WGS sequence"/>
</dbReference>
<dbReference type="PIRSF" id="PIRSF000915">
    <property type="entry name" value="PGP-type_phosphatase"/>
    <property type="match status" value="1"/>
</dbReference>
<dbReference type="GO" id="GO:0016787">
    <property type="term" value="F:hydrolase activity"/>
    <property type="evidence" value="ECO:0007669"/>
    <property type="project" value="UniProtKB-KW"/>
</dbReference>
<feature type="active site" description="Nucleophile" evidence="2">
    <location>
        <position position="28"/>
    </location>
</feature>
<proteinExistence type="inferred from homology"/>
<name>A0ABD0SX84_LOXSC</name>
<dbReference type="Pfam" id="PF13344">
    <property type="entry name" value="Hydrolase_6"/>
    <property type="match status" value="1"/>
</dbReference>
<keyword evidence="1" id="KW-0378">Hydrolase</keyword>
<comment type="cofactor">
    <cofactor evidence="4">
        <name>Mg(2+)</name>
        <dbReference type="ChEBI" id="CHEBI:18420"/>
    </cofactor>
    <text evidence="4">Divalent metal ions. Mg(2+) is the most effective.</text>
</comment>
<reference evidence="7 8" key="1">
    <citation type="submission" date="2024-06" db="EMBL/GenBank/DDBJ databases">
        <title>A chromosome-level genome assembly of beet webworm, Loxostege sticticalis.</title>
        <authorList>
            <person name="Zhang Y."/>
        </authorList>
    </citation>
    <scope>NUCLEOTIDE SEQUENCE [LARGE SCALE GENOMIC DNA]</scope>
    <source>
        <strain evidence="6">AQ026</strain>
        <strain evidence="5">AQ028</strain>
        <tissue evidence="5">Male pupae</tissue>
        <tissue evidence="6">Whole body</tissue>
    </source>
</reference>
<dbReference type="Gene3D" id="3.40.50.1000">
    <property type="entry name" value="HAD superfamily/HAD-like"/>
    <property type="match status" value="2"/>
</dbReference>
<evidence type="ECO:0000313" key="7">
    <source>
        <dbReference type="Proteomes" id="UP001549920"/>
    </source>
</evidence>
<evidence type="ECO:0000256" key="3">
    <source>
        <dbReference type="PIRSR" id="PIRSR000915-2"/>
    </source>
</evidence>
<dbReference type="NCBIfam" id="TIGR01460">
    <property type="entry name" value="HAD-SF-IIA"/>
    <property type="match status" value="1"/>
</dbReference>
<dbReference type="SUPFAM" id="SSF56784">
    <property type="entry name" value="HAD-like"/>
    <property type="match status" value="1"/>
</dbReference>
<dbReference type="CDD" id="cd07508">
    <property type="entry name" value="HAD_Pase_UmpH-like"/>
    <property type="match status" value="1"/>
</dbReference>
<dbReference type="EMBL" id="JBEDNZ010000013">
    <property type="protein sequence ID" value="KAL0830364.1"/>
    <property type="molecule type" value="Genomic_DNA"/>
</dbReference>
<dbReference type="EMBL" id="JBEUOH010000013">
    <property type="protein sequence ID" value="KAL0879952.1"/>
    <property type="molecule type" value="Genomic_DNA"/>
</dbReference>
<comment type="similarity">
    <text evidence="1">Belongs to the HAD-like hydrolase superfamily.</text>
</comment>
<dbReference type="InterPro" id="IPR006357">
    <property type="entry name" value="HAD-SF_hydro_IIA"/>
</dbReference>
<keyword evidence="4" id="KW-0460">Magnesium</keyword>
<feature type="binding site" evidence="3">
    <location>
        <position position="220"/>
    </location>
    <ligand>
        <name>substrate</name>
    </ligand>
</feature>
<evidence type="ECO:0008006" key="9">
    <source>
        <dbReference type="Google" id="ProtNLM"/>
    </source>
</evidence>
<organism evidence="5 8">
    <name type="scientific">Loxostege sticticalis</name>
    <name type="common">Beet webworm moth</name>
    <dbReference type="NCBI Taxonomy" id="481309"/>
    <lineage>
        <taxon>Eukaryota</taxon>
        <taxon>Metazoa</taxon>
        <taxon>Ecdysozoa</taxon>
        <taxon>Arthropoda</taxon>
        <taxon>Hexapoda</taxon>
        <taxon>Insecta</taxon>
        <taxon>Pterygota</taxon>
        <taxon>Neoptera</taxon>
        <taxon>Endopterygota</taxon>
        <taxon>Lepidoptera</taxon>
        <taxon>Glossata</taxon>
        <taxon>Ditrysia</taxon>
        <taxon>Pyraloidea</taxon>
        <taxon>Crambidae</taxon>
        <taxon>Pyraustinae</taxon>
        <taxon>Loxostege</taxon>
    </lineage>
</organism>
<feature type="binding site" evidence="3">
    <location>
        <begin position="61"/>
        <end position="63"/>
    </location>
    <ligand>
        <name>substrate</name>
    </ligand>
</feature>
<feature type="active site" description="Proton donor" evidence="2">
    <location>
        <position position="30"/>
    </location>
</feature>
<gene>
    <name evidence="6" type="ORF">ABMA27_002466</name>
    <name evidence="5" type="ORF">ABMA28_002552</name>
</gene>
<comment type="caution">
    <text evidence="5">The sequence shown here is derived from an EMBL/GenBank/DDBJ whole genome shotgun (WGS) entry which is preliminary data.</text>
</comment>
<keyword evidence="4" id="KW-0479">Metal-binding</keyword>
<dbReference type="PANTHER" id="PTHR19288:SF4">
    <property type="entry name" value="RE04130P-RELATED"/>
    <property type="match status" value="1"/>
</dbReference>
<accession>A0ABD0SX84</accession>
<dbReference type="PANTHER" id="PTHR19288">
    <property type="entry name" value="4-NITROPHENYLPHOSPHATASE-RELATED"/>
    <property type="match status" value="1"/>
</dbReference>
<dbReference type="Proteomes" id="UP001549920">
    <property type="component" value="Unassembled WGS sequence"/>
</dbReference>